<dbReference type="STRING" id="1229521.D791_02708"/>
<evidence type="ECO:0000259" key="2">
    <source>
        <dbReference type="PROSITE" id="PS50112"/>
    </source>
</evidence>
<dbReference type="EMBL" id="AONB01000014">
    <property type="protein sequence ID" value="EXJ10380.1"/>
    <property type="molecule type" value="Genomic_DNA"/>
</dbReference>
<dbReference type="CDD" id="cd06225">
    <property type="entry name" value="HAMP"/>
    <property type="match status" value="1"/>
</dbReference>
<dbReference type="OrthoDB" id="6095576at2"/>
<dbReference type="Pfam" id="PF00672">
    <property type="entry name" value="HAMP"/>
    <property type="match status" value="1"/>
</dbReference>
<organism evidence="4 5">
    <name type="scientific">Nitrincola nitratireducens</name>
    <dbReference type="NCBI Taxonomy" id="1229521"/>
    <lineage>
        <taxon>Bacteria</taxon>
        <taxon>Pseudomonadati</taxon>
        <taxon>Pseudomonadota</taxon>
        <taxon>Gammaproteobacteria</taxon>
        <taxon>Oceanospirillales</taxon>
        <taxon>Oceanospirillaceae</taxon>
        <taxon>Nitrincola</taxon>
    </lineage>
</organism>
<evidence type="ECO:0000256" key="1">
    <source>
        <dbReference type="SAM" id="Phobius"/>
    </source>
</evidence>
<feature type="transmembrane region" description="Helical" evidence="1">
    <location>
        <begin position="185"/>
        <end position="203"/>
    </location>
</feature>
<dbReference type="GO" id="GO:0007165">
    <property type="term" value="P:signal transduction"/>
    <property type="evidence" value="ECO:0007669"/>
    <property type="project" value="InterPro"/>
</dbReference>
<reference evidence="5" key="1">
    <citation type="submission" date="2012-11" db="EMBL/GenBank/DDBJ databases">
        <authorList>
            <person name="Singh A."/>
            <person name="Pinnaka A.K."/>
            <person name="Vaidya B."/>
        </authorList>
    </citation>
    <scope>NUCLEOTIDE SEQUENCE [LARGE SCALE GENOMIC DNA]</scope>
    <source>
        <strain evidence="5">AK23</strain>
    </source>
</reference>
<evidence type="ECO:0000313" key="5">
    <source>
        <dbReference type="Proteomes" id="UP000019464"/>
    </source>
</evidence>
<dbReference type="SMART" id="SM00304">
    <property type="entry name" value="HAMP"/>
    <property type="match status" value="1"/>
</dbReference>
<keyword evidence="1" id="KW-1133">Transmembrane helix</keyword>
<dbReference type="PROSITE" id="PS50885">
    <property type="entry name" value="HAMP"/>
    <property type="match status" value="1"/>
</dbReference>
<sequence length="369" mass="42145">MNIPIINEIPGRILAPVLLAVVAILGVFYNHEQKMDGLERLVLASEQDTLRDYLTLQKRPLNDLHNQARFDEQQLQFSISSTRALTRYSFILDQDFNLVMSLSEFEPGRSFDSTLLDNDALLMSTVSHLLLNASSEIEVERASNTLTLIGYLALEYGHLIVVRDLSPQMAYYRTQVLRMTFKDGVTFLLAAMLLAIAMYVVWFRRSKAVLQTLTQIGRGNLSARCHISGRNEMSEIAQAINRMADHLSLALDREKHLVGLINRSPIVVFEWKNLPGWPVNFVSESVNSWGYSVEDFIQGKIHFFDLIHPDDQARILAEVTHYLANGPDDYRQEYRILCANQEELWLMIGPGWFGMNWGTSPSSMEWLSM</sequence>
<protein>
    <submittedName>
        <fullName evidence="4">Uncharacterized protein</fullName>
    </submittedName>
</protein>
<reference evidence="4 5" key="2">
    <citation type="journal article" date="2015" name="Syst. Appl. Microbiol.">
        <title>Nitrincola nitratireducens sp. nov. isolated from a haloalkaline crater lake.</title>
        <authorList>
            <person name="Singh A."/>
            <person name="Vaidya B."/>
            <person name="Tanuku N.R."/>
            <person name="Pinnaka A.K."/>
        </authorList>
    </citation>
    <scope>NUCLEOTIDE SEQUENCE [LARGE SCALE GENOMIC DNA]</scope>
    <source>
        <strain evidence="4 5">AK23</strain>
    </source>
</reference>
<keyword evidence="5" id="KW-1185">Reference proteome</keyword>
<dbReference type="SUPFAM" id="SSF55785">
    <property type="entry name" value="PYP-like sensor domain (PAS domain)"/>
    <property type="match status" value="1"/>
</dbReference>
<evidence type="ECO:0000313" key="4">
    <source>
        <dbReference type="EMBL" id="EXJ10380.1"/>
    </source>
</evidence>
<proteinExistence type="predicted"/>
<dbReference type="InterPro" id="IPR013655">
    <property type="entry name" value="PAS_fold_3"/>
</dbReference>
<comment type="caution">
    <text evidence="4">The sequence shown here is derived from an EMBL/GenBank/DDBJ whole genome shotgun (WGS) entry which is preliminary data.</text>
</comment>
<dbReference type="RefSeq" id="WP_051514485.1">
    <property type="nucleotide sequence ID" value="NZ_AONB01000014.1"/>
</dbReference>
<feature type="domain" description="HAMP" evidence="3">
    <location>
        <begin position="204"/>
        <end position="252"/>
    </location>
</feature>
<dbReference type="SUPFAM" id="SSF158472">
    <property type="entry name" value="HAMP domain-like"/>
    <property type="match status" value="1"/>
</dbReference>
<gene>
    <name evidence="4" type="ORF">D791_02708</name>
</gene>
<accession>W9VIH0</accession>
<dbReference type="CDD" id="cd00130">
    <property type="entry name" value="PAS"/>
    <property type="match status" value="1"/>
</dbReference>
<dbReference type="GO" id="GO:0016020">
    <property type="term" value="C:membrane"/>
    <property type="evidence" value="ECO:0007669"/>
    <property type="project" value="InterPro"/>
</dbReference>
<dbReference type="AlphaFoldDB" id="W9VIH0"/>
<evidence type="ECO:0000259" key="3">
    <source>
        <dbReference type="PROSITE" id="PS50885"/>
    </source>
</evidence>
<dbReference type="InterPro" id="IPR000014">
    <property type="entry name" value="PAS"/>
</dbReference>
<dbReference type="InterPro" id="IPR035965">
    <property type="entry name" value="PAS-like_dom_sf"/>
</dbReference>
<feature type="domain" description="PAS" evidence="2">
    <location>
        <begin position="290"/>
        <end position="326"/>
    </location>
</feature>
<dbReference type="Pfam" id="PF08447">
    <property type="entry name" value="PAS_3"/>
    <property type="match status" value="1"/>
</dbReference>
<dbReference type="Proteomes" id="UP000019464">
    <property type="component" value="Unassembled WGS sequence"/>
</dbReference>
<keyword evidence="1" id="KW-0472">Membrane</keyword>
<keyword evidence="1" id="KW-0812">Transmembrane</keyword>
<dbReference type="InterPro" id="IPR003660">
    <property type="entry name" value="HAMP_dom"/>
</dbReference>
<dbReference type="PROSITE" id="PS50112">
    <property type="entry name" value="PAS"/>
    <property type="match status" value="1"/>
</dbReference>
<dbReference type="Gene3D" id="3.30.450.20">
    <property type="entry name" value="PAS domain"/>
    <property type="match status" value="1"/>
</dbReference>
<feature type="transmembrane region" description="Helical" evidence="1">
    <location>
        <begin position="12"/>
        <end position="30"/>
    </location>
</feature>
<name>W9VIH0_9GAMM</name>
<dbReference type="Gene3D" id="6.10.340.10">
    <property type="match status" value="1"/>
</dbReference>